<evidence type="ECO:0000256" key="3">
    <source>
        <dbReference type="SAM" id="Phobius"/>
    </source>
</evidence>
<keyword evidence="3" id="KW-0472">Membrane</keyword>
<keyword evidence="1" id="KW-0175">Coiled coil</keyword>
<keyword evidence="6" id="KW-1185">Reference proteome</keyword>
<gene>
    <name evidence="5" type="ORF">H4R18_003382</name>
</gene>
<keyword evidence="3" id="KW-1133">Transmembrane helix</keyword>
<protein>
    <submittedName>
        <fullName evidence="5">Uncharacterized protein</fullName>
    </submittedName>
</protein>
<comment type="caution">
    <text evidence="5">The sequence shown here is derived from an EMBL/GenBank/DDBJ whole genome shotgun (WGS) entry which is preliminary data.</text>
</comment>
<organism evidence="5 6">
    <name type="scientific">Coemansia javaensis</name>
    <dbReference type="NCBI Taxonomy" id="2761396"/>
    <lineage>
        <taxon>Eukaryota</taxon>
        <taxon>Fungi</taxon>
        <taxon>Fungi incertae sedis</taxon>
        <taxon>Zoopagomycota</taxon>
        <taxon>Kickxellomycotina</taxon>
        <taxon>Kickxellomycetes</taxon>
        <taxon>Kickxellales</taxon>
        <taxon>Kickxellaceae</taxon>
        <taxon>Coemansia</taxon>
    </lineage>
</organism>
<feature type="region of interest" description="Disordered" evidence="2">
    <location>
        <begin position="150"/>
        <end position="177"/>
    </location>
</feature>
<evidence type="ECO:0000256" key="4">
    <source>
        <dbReference type="SAM" id="SignalP"/>
    </source>
</evidence>
<evidence type="ECO:0000256" key="2">
    <source>
        <dbReference type="SAM" id="MobiDB-lite"/>
    </source>
</evidence>
<feature type="coiled-coil region" evidence="1">
    <location>
        <begin position="74"/>
        <end position="147"/>
    </location>
</feature>
<keyword evidence="4" id="KW-0732">Signal</keyword>
<evidence type="ECO:0000256" key="1">
    <source>
        <dbReference type="SAM" id="Coils"/>
    </source>
</evidence>
<reference evidence="5" key="1">
    <citation type="submission" date="2022-07" db="EMBL/GenBank/DDBJ databases">
        <title>Phylogenomic reconstructions and comparative analyses of Kickxellomycotina fungi.</title>
        <authorList>
            <person name="Reynolds N.K."/>
            <person name="Stajich J.E."/>
            <person name="Barry K."/>
            <person name="Grigoriev I.V."/>
            <person name="Crous P."/>
            <person name="Smith M.E."/>
        </authorList>
    </citation>
    <scope>NUCLEOTIDE SEQUENCE</scope>
    <source>
        <strain evidence="5">NBRC 105414</strain>
    </source>
</reference>
<feature type="signal peptide" evidence="4">
    <location>
        <begin position="1"/>
        <end position="17"/>
    </location>
</feature>
<accession>A0A9W8LHD1</accession>
<name>A0A9W8LHD1_9FUNG</name>
<dbReference type="Proteomes" id="UP001140217">
    <property type="component" value="Unassembled WGS sequence"/>
</dbReference>
<evidence type="ECO:0000313" key="5">
    <source>
        <dbReference type="EMBL" id="KAJ2780553.1"/>
    </source>
</evidence>
<dbReference type="EMBL" id="JANBUL010000133">
    <property type="protein sequence ID" value="KAJ2780553.1"/>
    <property type="molecule type" value="Genomic_DNA"/>
</dbReference>
<keyword evidence="3" id="KW-0812">Transmembrane</keyword>
<sequence length="209" mass="23134">MLRALSALAAMLAMALAQNDQPTVLKPPAPRPVSLQQAAIIAGCTAAGSVVLNAIVLLIVWRGEDIETPHPEINERLKADIESKKQAIADKTKAIADWEKKVDDAKNKAGATKDEIELQTMRSEREVQRLKAERRRLQYQNKTLEGRYPRSGRTVVGEAPPKAVKPKKTPQAKNPVRTRVNKRIGACRGLRIKMDADRDYLESKLNGSL</sequence>
<feature type="chain" id="PRO_5040951909" evidence="4">
    <location>
        <begin position="18"/>
        <end position="209"/>
    </location>
</feature>
<dbReference type="AlphaFoldDB" id="A0A9W8LHD1"/>
<proteinExistence type="predicted"/>
<feature type="transmembrane region" description="Helical" evidence="3">
    <location>
        <begin position="33"/>
        <end position="61"/>
    </location>
</feature>
<evidence type="ECO:0000313" key="6">
    <source>
        <dbReference type="Proteomes" id="UP001140217"/>
    </source>
</evidence>